<sequence>MPHSDTESTGSEISFDYEDDDNLVILFEEAYSDDASQGTQEDYPQDEPQNLTLRLKPSPNYLTLCHYRPMKLSWYIMERMIIPARKLTNTLILGHSLDEILVMLHYKKWLVDELTSDFYDDLDRLREKCGLCRELNMTYPITKHEDYMCYICCESGPMETFSLSCGHEFCVQCYGQYLDGIIKKGELAQCMDPQCKMVLYHSDVEKLLQFVPPEEEVPMEKLDIDSDSSDEEENADNNVADFNNYEVNLATEYDLHFNNVEFKNESWPNESSEPLLRNALLQAAAKLALEASRKRFHERKEVDTGGKAERQNALNRYLHYYKRFAVHQRSMKGDEKTLASIHRYMLLYMKSQTTNNKKNVSWNDAQFMSDAIRSLIGGRRTLMWSYAFMFYLDKSNYCDILEGMQDYLNDSVESLSKIFEDVGAEKKKKPDELRHRAIRNEQIRHSSTSALEPPRAVAPPLKNIQMVHDAPFRTLNPPTHSHKFGNRWAQFNLEEVQQRPTSATGDSADSSAPAPHKRRINISPMTQLKPALQSQTSDSESSPGDRDQAEASDAYHSHPSNVSSITEKSLGQSWALLSRSGKVSSHASMNTLVPMPKSKIELNRGANDDDEEINDRIDRDEDRQLATGDADDVETTDMLAIFEIAKEIQDFQDLVARQGNQKSEGANRTTQKMLDLKQYQEEQDALVVSHLLDHAVKIQNEALLSTWTSIRLRFSSHVIGDSNSNLRCSAGVLGSIQRCPLRAKSHETNMVDASNKDEYLMNLWTEELQETFDGRLRLTLISNDEGEDIYSGPSDMSHMALHTHPEDELYGEDIRRPQASDDSEEETSEEETPPPRPPARGSEFTTRWPREREYRVRQFGADSQVLGSARERLRRQTLSRARILRSRILVYDSFSDLFILWFQNTDHFRSYEYFLRHRPSVAAMIALYVWIFLTNYNTSMSKRGNLPYAYQDLFPQAANLPRDFRTPGSISAASFAESSSRNTASAFAPARTHDRQGLLGNWKRLFKRLFKPKTLDFETATWEVFHLIVNPRKMYRSNYTYKQQNSRRSSYARDDPSFLILLTALLSFSAIAWGLAYLPHFWDIVKLIINMVCVDFYVTGFFIATLLWLLTNKLANPLFSIPHAFSATSRYNVNYIDWTFCFDVHCNSFLMIWCLLYMLQFFLLPLINSKKLFVSLLLGNSLYFGAVGYYFLPGQERELTQLKYYNLL</sequence>
<dbReference type="VEuPathDB" id="FungiDB:C7M61_000271"/>
<feature type="transmembrane region" description="Helical" evidence="10">
    <location>
        <begin position="1173"/>
        <end position="1192"/>
    </location>
</feature>
<evidence type="ECO:0000256" key="10">
    <source>
        <dbReference type="SAM" id="Phobius"/>
    </source>
</evidence>
<evidence type="ECO:0000256" key="5">
    <source>
        <dbReference type="ARBA" id="ARBA00022771"/>
    </source>
</evidence>
<dbReference type="STRING" id="418784.A0A2P7YXC0"/>
<evidence type="ECO:0000256" key="7">
    <source>
        <dbReference type="ARBA" id="ARBA00022989"/>
    </source>
</evidence>
<feature type="region of interest" description="Disordered" evidence="9">
    <location>
        <begin position="496"/>
        <end position="566"/>
    </location>
</feature>
<keyword evidence="7 10" id="KW-1133">Transmembrane helix</keyword>
<dbReference type="PANTHER" id="PTHR12841">
    <property type="entry name" value="PROTEIN UNC-50 HOMOLOG"/>
    <property type="match status" value="1"/>
</dbReference>
<evidence type="ECO:0000256" key="6">
    <source>
        <dbReference type="ARBA" id="ARBA00022833"/>
    </source>
</evidence>
<dbReference type="GO" id="GO:0008270">
    <property type="term" value="F:zinc ion binding"/>
    <property type="evidence" value="ECO:0007669"/>
    <property type="project" value="UniProtKB-KW"/>
</dbReference>
<feature type="compositionally biased region" description="Basic and acidic residues" evidence="9">
    <location>
        <begin position="805"/>
        <end position="819"/>
    </location>
</feature>
<feature type="region of interest" description="Disordered" evidence="9">
    <location>
        <begin position="805"/>
        <end position="847"/>
    </location>
</feature>
<dbReference type="EMBL" id="PYFQ01000001">
    <property type="protein sequence ID" value="PSK40623.1"/>
    <property type="molecule type" value="Genomic_DNA"/>
</dbReference>
<dbReference type="Gene3D" id="1.20.120.1750">
    <property type="match status" value="1"/>
</dbReference>
<reference evidence="11 12" key="1">
    <citation type="submission" date="2018-03" db="EMBL/GenBank/DDBJ databases">
        <title>Candida pseudohaemulonii genome assembly and annotation.</title>
        <authorList>
            <person name="Munoz J.F."/>
            <person name="Gade L.G."/>
            <person name="Chow N.A."/>
            <person name="Litvintseva A.P."/>
            <person name="Loparev V.N."/>
            <person name="Cuomo C.A."/>
        </authorList>
    </citation>
    <scope>NUCLEOTIDE SEQUENCE [LARGE SCALE GENOMIC DNA]</scope>
    <source>
        <strain evidence="11 12">B12108</strain>
    </source>
</reference>
<evidence type="ECO:0000256" key="4">
    <source>
        <dbReference type="ARBA" id="ARBA00022723"/>
    </source>
</evidence>
<organism evidence="11 12">
    <name type="scientific">Candidozyma pseudohaemuli</name>
    <dbReference type="NCBI Taxonomy" id="418784"/>
    <lineage>
        <taxon>Eukaryota</taxon>
        <taxon>Fungi</taxon>
        <taxon>Dikarya</taxon>
        <taxon>Ascomycota</taxon>
        <taxon>Saccharomycotina</taxon>
        <taxon>Pichiomycetes</taxon>
        <taxon>Metschnikowiaceae</taxon>
        <taxon>Candidozyma</taxon>
    </lineage>
</organism>
<dbReference type="GeneID" id="36563664"/>
<dbReference type="SUPFAM" id="SSF57850">
    <property type="entry name" value="RING/U-box"/>
    <property type="match status" value="1"/>
</dbReference>
<dbReference type="Pfam" id="PF05216">
    <property type="entry name" value="UNC-50"/>
    <property type="match status" value="1"/>
</dbReference>
<feature type="compositionally biased region" description="Basic and acidic residues" evidence="9">
    <location>
        <begin position="614"/>
        <end position="624"/>
    </location>
</feature>
<dbReference type="AlphaFoldDB" id="A0A2P7YXC0"/>
<feature type="compositionally biased region" description="Basic and acidic residues" evidence="9">
    <location>
        <begin position="543"/>
        <end position="556"/>
    </location>
</feature>
<feature type="transmembrane region" description="Helical" evidence="10">
    <location>
        <begin position="919"/>
        <end position="936"/>
    </location>
</feature>
<feature type="compositionally biased region" description="Polar residues" evidence="9">
    <location>
        <begin position="532"/>
        <end position="542"/>
    </location>
</feature>
<dbReference type="GO" id="GO:0000139">
    <property type="term" value="C:Golgi membrane"/>
    <property type="evidence" value="ECO:0007669"/>
    <property type="project" value="TreeGrafter"/>
</dbReference>
<dbReference type="RefSeq" id="XP_024715322.1">
    <property type="nucleotide sequence ID" value="XM_024855723.1"/>
</dbReference>
<dbReference type="OrthoDB" id="10027013at2759"/>
<comment type="subcellular location">
    <subcellularLocation>
        <location evidence="1">Membrane</location>
        <topology evidence="1">Multi-pass membrane protein</topology>
    </subcellularLocation>
</comment>
<feature type="transmembrane region" description="Helical" evidence="10">
    <location>
        <begin position="1149"/>
        <end position="1167"/>
    </location>
</feature>
<feature type="region of interest" description="Disordered" evidence="9">
    <location>
        <begin position="425"/>
        <end position="456"/>
    </location>
</feature>
<evidence type="ECO:0008006" key="13">
    <source>
        <dbReference type="Google" id="ProtNLM"/>
    </source>
</evidence>
<feature type="compositionally biased region" description="Acidic residues" evidence="9">
    <location>
        <begin position="821"/>
        <end position="832"/>
    </location>
</feature>
<keyword evidence="4" id="KW-0479">Metal-binding</keyword>
<feature type="compositionally biased region" description="Low complexity" evidence="9">
    <location>
        <begin position="500"/>
        <end position="514"/>
    </location>
</feature>
<proteinExistence type="inferred from homology"/>
<evidence type="ECO:0000256" key="3">
    <source>
        <dbReference type="ARBA" id="ARBA00022692"/>
    </source>
</evidence>
<feature type="transmembrane region" description="Helical" evidence="10">
    <location>
        <begin position="1057"/>
        <end position="1078"/>
    </location>
</feature>
<dbReference type="PANTHER" id="PTHR12841:SF6">
    <property type="entry name" value="PROTEIN UNC-50 HOMOLOG"/>
    <property type="match status" value="1"/>
</dbReference>
<dbReference type="InterPro" id="IPR017907">
    <property type="entry name" value="Znf_RING_CS"/>
</dbReference>
<evidence type="ECO:0000256" key="1">
    <source>
        <dbReference type="ARBA" id="ARBA00004141"/>
    </source>
</evidence>
<keyword evidence="8 10" id="KW-0472">Membrane</keyword>
<evidence type="ECO:0000313" key="12">
    <source>
        <dbReference type="Proteomes" id="UP000241107"/>
    </source>
</evidence>
<dbReference type="Proteomes" id="UP000241107">
    <property type="component" value="Unassembled WGS sequence"/>
</dbReference>
<evidence type="ECO:0000313" key="11">
    <source>
        <dbReference type="EMBL" id="PSK40623.1"/>
    </source>
</evidence>
<dbReference type="PROSITE" id="PS00518">
    <property type="entry name" value="ZF_RING_1"/>
    <property type="match status" value="1"/>
</dbReference>
<dbReference type="InterPro" id="IPR007881">
    <property type="entry name" value="UNC-50"/>
</dbReference>
<keyword evidence="3 10" id="KW-0812">Transmembrane</keyword>
<dbReference type="CDD" id="cd16625">
    <property type="entry name" value="RING-HC_RBR_HEL2-like"/>
    <property type="match status" value="1"/>
</dbReference>
<gene>
    <name evidence="11" type="ORF">C7M61_000271</name>
</gene>
<name>A0A2P7YXC0_9ASCO</name>
<keyword evidence="6" id="KW-0862">Zinc</keyword>
<comment type="caution">
    <text evidence="11">The sequence shown here is derived from an EMBL/GenBank/DDBJ whole genome shotgun (WGS) entry which is preliminary data.</text>
</comment>
<keyword evidence="12" id="KW-1185">Reference proteome</keyword>
<accession>A0A2P7YXC0</accession>
<protein>
    <recommendedName>
        <fullName evidence="13">RING-type domain-containing protein</fullName>
    </recommendedName>
</protein>
<evidence type="ECO:0000256" key="9">
    <source>
        <dbReference type="SAM" id="MobiDB-lite"/>
    </source>
</evidence>
<feature type="region of interest" description="Disordered" evidence="9">
    <location>
        <begin position="585"/>
        <end position="629"/>
    </location>
</feature>
<comment type="similarity">
    <text evidence="2">Belongs to the unc-50 family.</text>
</comment>
<keyword evidence="5" id="KW-0863">Zinc-finger</keyword>
<feature type="compositionally biased region" description="Basic and acidic residues" evidence="9">
    <location>
        <begin position="425"/>
        <end position="444"/>
    </location>
</feature>
<evidence type="ECO:0000256" key="8">
    <source>
        <dbReference type="ARBA" id="ARBA00023136"/>
    </source>
</evidence>
<feature type="transmembrane region" description="Helical" evidence="10">
    <location>
        <begin position="1084"/>
        <end position="1110"/>
    </location>
</feature>
<evidence type="ECO:0000256" key="2">
    <source>
        <dbReference type="ARBA" id="ARBA00006293"/>
    </source>
</evidence>